<dbReference type="InterPro" id="IPR032092">
    <property type="entry name" value="PilW"/>
</dbReference>
<organism evidence="2 3">
    <name type="scientific">Thiorhodococcus mannitoliphagus</name>
    <dbReference type="NCBI Taxonomy" id="329406"/>
    <lineage>
        <taxon>Bacteria</taxon>
        <taxon>Pseudomonadati</taxon>
        <taxon>Pseudomonadota</taxon>
        <taxon>Gammaproteobacteria</taxon>
        <taxon>Chromatiales</taxon>
        <taxon>Chromatiaceae</taxon>
        <taxon>Thiorhodococcus</taxon>
    </lineage>
</organism>
<name>A0A6P1DZZ6_9GAMM</name>
<dbReference type="GO" id="GO:0043683">
    <property type="term" value="P:type IV pilus assembly"/>
    <property type="evidence" value="ECO:0007669"/>
    <property type="project" value="InterPro"/>
</dbReference>
<dbReference type="InterPro" id="IPR045584">
    <property type="entry name" value="Pilin-like"/>
</dbReference>
<reference evidence="2 3" key="2">
    <citation type="submission" date="2020-02" db="EMBL/GenBank/DDBJ databases">
        <title>Genome sequences of Thiorhodococcus mannitoliphagus and Thiorhodococcus minor, purple sulfur photosynthetic bacteria in the gammaproteobacterial family, Chromatiaceae.</title>
        <authorList>
            <person name="Aviles F.A."/>
            <person name="Meyer T.E."/>
            <person name="Kyndt J.A."/>
        </authorList>
    </citation>
    <scope>NUCLEOTIDE SEQUENCE [LARGE SCALE GENOMIC DNA]</scope>
    <source>
        <strain evidence="2 3">DSM 18266</strain>
    </source>
</reference>
<dbReference type="AlphaFoldDB" id="A0A6P1DZZ6"/>
<comment type="caution">
    <text evidence="2">The sequence shown here is derived from an EMBL/GenBank/DDBJ whole genome shotgun (WGS) entry which is preliminary data.</text>
</comment>
<gene>
    <name evidence="2" type="ORF">G3480_23780</name>
</gene>
<evidence type="ECO:0000313" key="2">
    <source>
        <dbReference type="EMBL" id="NEX23279.1"/>
    </source>
</evidence>
<keyword evidence="1" id="KW-0472">Membrane</keyword>
<feature type="transmembrane region" description="Helical" evidence="1">
    <location>
        <begin position="21"/>
        <end position="45"/>
    </location>
</feature>
<sequence>MMSTLSPRQTQSITRESQVGFSLVELMVAITVGLFLTAGLLQIYLGSKQSYRVTDAISRLQENGRFALEYLARDIRQAGFKSLCVNEIDKSNLLDETSSSYTADRFDLRRAVMGWNGTKGDDPDVGNGQMASYEAGTDVIMFKHAAELSGLTVSGTTSDTSETISLAGPNGLNNAILVIADDANDCYVCCDVFQNRAADTASNLSRAASGTPGNKDPAATNLSHSYGTDMEIRLLRSRMYFIATGANGLPALWERRFDEGAPSPPDEQELVGGVFDMQITYLVSGGNYVDASAVSNWNDVLAVKLNLLLGSNENNLVEQPMSLPFILNDGTAFTATDRRIYQTFNTTVGLRNRLP</sequence>
<keyword evidence="3" id="KW-1185">Reference proteome</keyword>
<protein>
    <submittedName>
        <fullName evidence="2">Pilus assembly protein PilW</fullName>
    </submittedName>
</protein>
<keyword evidence="1" id="KW-0812">Transmembrane</keyword>
<reference evidence="3" key="1">
    <citation type="journal article" date="2020" name="Microbiol. Resour. Announc.">
        <title>Draft Genome Sequences of Thiorhodococcus mannitoliphagus and Thiorhodococcus minor, Purple Sulfur Photosynthetic Bacteria in the Gammaproteobacterial Family Chromatiaceae.</title>
        <authorList>
            <person name="Aviles F.A."/>
            <person name="Meyer T.E."/>
            <person name="Kyndt J.A."/>
        </authorList>
    </citation>
    <scope>NUCLEOTIDE SEQUENCE [LARGE SCALE GENOMIC DNA]</scope>
    <source>
        <strain evidence="3">DSM 18266</strain>
    </source>
</reference>
<dbReference type="Pfam" id="PF16074">
    <property type="entry name" value="PilW"/>
    <property type="match status" value="1"/>
</dbReference>
<dbReference type="SUPFAM" id="SSF54523">
    <property type="entry name" value="Pili subunits"/>
    <property type="match status" value="1"/>
</dbReference>
<proteinExistence type="predicted"/>
<dbReference type="Proteomes" id="UP000471640">
    <property type="component" value="Unassembled WGS sequence"/>
</dbReference>
<evidence type="ECO:0000313" key="3">
    <source>
        <dbReference type="Proteomes" id="UP000471640"/>
    </source>
</evidence>
<evidence type="ECO:0000256" key="1">
    <source>
        <dbReference type="SAM" id="Phobius"/>
    </source>
</evidence>
<dbReference type="EMBL" id="JAAIJR010000179">
    <property type="protein sequence ID" value="NEX23279.1"/>
    <property type="molecule type" value="Genomic_DNA"/>
</dbReference>
<accession>A0A6P1DZZ6</accession>
<keyword evidence="1" id="KW-1133">Transmembrane helix</keyword>